<dbReference type="Gene3D" id="1.25.40.10">
    <property type="entry name" value="Tetratricopeptide repeat domain"/>
    <property type="match status" value="1"/>
</dbReference>
<gene>
    <name evidence="1" type="ORF">CAPSK01_000551</name>
</gene>
<dbReference type="PROSITE" id="PS51257">
    <property type="entry name" value="PROKAR_LIPOPROTEIN"/>
    <property type="match status" value="1"/>
</dbReference>
<organism evidence="1 2">
    <name type="scientific">Candidatus Accumulibacter vicinus</name>
    <dbReference type="NCBI Taxonomy" id="2954382"/>
    <lineage>
        <taxon>Bacteria</taxon>
        <taxon>Pseudomonadati</taxon>
        <taxon>Pseudomonadota</taxon>
        <taxon>Betaproteobacteria</taxon>
        <taxon>Candidatus Accumulibacter</taxon>
    </lineage>
</organism>
<dbReference type="EMBL" id="JDSS02000008">
    <property type="protein sequence ID" value="KFB69717.1"/>
    <property type="molecule type" value="Genomic_DNA"/>
</dbReference>
<proteinExistence type="predicted"/>
<dbReference type="SUPFAM" id="SSF81901">
    <property type="entry name" value="HCP-like"/>
    <property type="match status" value="1"/>
</dbReference>
<dbReference type="PANTHER" id="PTHR13891:SF1">
    <property type="entry name" value="CYTOCHROME C OXIDASE ASSEMBLY FACTOR 7"/>
    <property type="match status" value="1"/>
</dbReference>
<dbReference type="RefSeq" id="WP_034921990.1">
    <property type="nucleotide sequence ID" value="NZ_JDSS02000008.1"/>
</dbReference>
<dbReference type="AlphaFoldDB" id="A0A084Y4S3"/>
<evidence type="ECO:0000313" key="1">
    <source>
        <dbReference type="EMBL" id="KFB69717.1"/>
    </source>
</evidence>
<dbReference type="InterPro" id="IPR011990">
    <property type="entry name" value="TPR-like_helical_dom_sf"/>
</dbReference>
<reference evidence="1 2" key="1">
    <citation type="submission" date="2014-07" db="EMBL/GenBank/DDBJ databases">
        <title>Expanding our view of genomic diversity in Candidatus Accumulibacter clades.</title>
        <authorList>
            <person name="Skennerton C.T."/>
            <person name="Barr J.J."/>
            <person name="Slater F.R."/>
            <person name="Bond P.L."/>
            <person name="Tyson G.W."/>
        </authorList>
    </citation>
    <scope>NUCLEOTIDE SEQUENCE [LARGE SCALE GENOMIC DNA]</scope>
    <source>
        <strain evidence="2">SK-01</strain>
    </source>
</reference>
<protein>
    <submittedName>
        <fullName evidence="1">Uncharacterized protein</fullName>
    </submittedName>
</protein>
<dbReference type="InterPro" id="IPR040239">
    <property type="entry name" value="HcpB-like"/>
</dbReference>
<evidence type="ECO:0000313" key="2">
    <source>
        <dbReference type="Proteomes" id="UP000019812"/>
    </source>
</evidence>
<accession>A0A084Y4S3</accession>
<dbReference type="Proteomes" id="UP000019812">
    <property type="component" value="Unassembled WGS sequence"/>
</dbReference>
<dbReference type="PANTHER" id="PTHR13891">
    <property type="entry name" value="CYTOCHROME C OXIDASE ASSEMBLY FACTOR 7"/>
    <property type="match status" value="1"/>
</dbReference>
<sequence length="268" mass="28495">MRGATKRTVGKLIVVVVAVPLVLGGCSSESSDWKDAQNKATPEALQEFLKRHPNGQFRQAATDRIGELAKKACGAADLQSCFDWGVSLRGGARPNGMSSSNDFERAIDPLHKACWGGNQGACSDAAKLLRMGTSTDLEASRALTYECRGGDQNACRMVVTKAKIGCDAAKADACVVLADHLRRGAGISKDEAAARGLYQKACNDAGFEENFWPCLVLSKMWRNGEGGPSNVAEAAKYKGIAETKFSNMMNKAAGLPVGSLRYSIGDLE</sequence>
<dbReference type="STRING" id="1457154.CAPSK01_000551"/>
<name>A0A084Y4S3_9PROT</name>
<comment type="caution">
    <text evidence="1">The sequence shown here is derived from an EMBL/GenBank/DDBJ whole genome shotgun (WGS) entry which is preliminary data.</text>
</comment>